<comment type="cofactor">
    <cofactor evidence="1">
        <name>Fe(2+)</name>
        <dbReference type="ChEBI" id="CHEBI:29033"/>
    </cofactor>
</comment>
<sequence length="389" mass="43697">MSIETHIEKVVETPGILVVYWANGEVSNYPYLYLRDNCPSLSTIHSNGQKLIETSGINPAISPENTTLTEENEVQIDWSGEKHSSLFSAQWLFDHRLSKAAIAERHAKRNAMDGKVLWDEQLNNNLPAGDYAAVSASNEALCVWLEQVRKYGFAILRNVPAEPGMVCKVVSLFGYVRETNYGKLFDVKTTVNPNNLAFTSLGLSAHTDNPYRNPTPTLQLLHCLQSSAVGGNSIVVDGFKVIADLKAHSPQMFHLLSTTPVTFRFADQYNHIKRTETIIGLDVFGEVNAIRFNNRSVQPFEVDEDHMTAFYAAYQYLAKLIDDERYFVQFKMEASDLFIVDNERVMHGRSAYDGTTGQRFLQGTYADRDGLLSKLSVLKRDLARLVKSA</sequence>
<dbReference type="PANTHER" id="PTHR10696">
    <property type="entry name" value="GAMMA-BUTYROBETAINE HYDROXYLASE-RELATED"/>
    <property type="match status" value="1"/>
</dbReference>
<dbReference type="EC" id="1.14.11.1" evidence="10"/>
<organism evidence="10 11">
    <name type="scientific">Pedobacter cryoconitis</name>
    <dbReference type="NCBI Taxonomy" id="188932"/>
    <lineage>
        <taxon>Bacteria</taxon>
        <taxon>Pseudomonadati</taxon>
        <taxon>Bacteroidota</taxon>
        <taxon>Sphingobacteriia</taxon>
        <taxon>Sphingobacteriales</taxon>
        <taxon>Sphingobacteriaceae</taxon>
        <taxon>Pedobacter</taxon>
    </lineage>
</organism>
<dbReference type="GO" id="GO:0045329">
    <property type="term" value="P:carnitine biosynthetic process"/>
    <property type="evidence" value="ECO:0007669"/>
    <property type="project" value="TreeGrafter"/>
</dbReference>
<dbReference type="GO" id="GO:0046872">
    <property type="term" value="F:metal ion binding"/>
    <property type="evidence" value="ECO:0007669"/>
    <property type="project" value="UniProtKB-KW"/>
</dbReference>
<dbReference type="Gene3D" id="3.60.130.10">
    <property type="entry name" value="Clavaminate synthase-like"/>
    <property type="match status" value="1"/>
</dbReference>
<comment type="caution">
    <text evidence="10">The sequence shown here is derived from an EMBL/GenBank/DDBJ whole genome shotgun (WGS) entry which is preliminary data.</text>
</comment>
<dbReference type="InterPro" id="IPR003819">
    <property type="entry name" value="TauD/TfdA-like"/>
</dbReference>
<evidence type="ECO:0000259" key="9">
    <source>
        <dbReference type="Pfam" id="PF06155"/>
    </source>
</evidence>
<evidence type="ECO:0000256" key="5">
    <source>
        <dbReference type="ARBA" id="ARBA00022964"/>
    </source>
</evidence>
<dbReference type="RefSeq" id="WP_183879738.1">
    <property type="nucleotide sequence ID" value="NZ_JACHCE010000001.1"/>
</dbReference>
<dbReference type="FunFam" id="3.30.2020.30:FF:000002">
    <property type="entry name" value="Putative gamma-butyrobetaine dioxygenase"/>
    <property type="match status" value="1"/>
</dbReference>
<dbReference type="CDD" id="cd00250">
    <property type="entry name" value="CAS_like"/>
    <property type="match status" value="1"/>
</dbReference>
<keyword evidence="6 10" id="KW-0560">Oxidoreductase</keyword>
<evidence type="ECO:0000256" key="2">
    <source>
        <dbReference type="ARBA" id="ARBA00001961"/>
    </source>
</evidence>
<name>A0A7W8ZJZ0_9SPHI</name>
<comment type="similarity">
    <text evidence="3">Belongs to the gamma-BBH/TMLD family.</text>
</comment>
<comment type="cofactor">
    <cofactor evidence="2">
        <name>L-ascorbate</name>
        <dbReference type="ChEBI" id="CHEBI:38290"/>
    </cofactor>
</comment>
<dbReference type="Pfam" id="PF02668">
    <property type="entry name" value="TauD"/>
    <property type="match status" value="1"/>
</dbReference>
<feature type="domain" description="Gamma-butyrobetaine hydroxylase-like N-terminal" evidence="9">
    <location>
        <begin position="15"/>
        <end position="92"/>
    </location>
</feature>
<dbReference type="InterPro" id="IPR038492">
    <property type="entry name" value="GBBH-like_N_sf"/>
</dbReference>
<evidence type="ECO:0000313" key="10">
    <source>
        <dbReference type="EMBL" id="MBB5635267.1"/>
    </source>
</evidence>
<dbReference type="Gene3D" id="3.30.2020.30">
    <property type="match status" value="1"/>
</dbReference>
<evidence type="ECO:0000256" key="4">
    <source>
        <dbReference type="ARBA" id="ARBA00022723"/>
    </source>
</evidence>
<dbReference type="InterPro" id="IPR010376">
    <property type="entry name" value="GBBH-like_N"/>
</dbReference>
<evidence type="ECO:0000313" key="11">
    <source>
        <dbReference type="Proteomes" id="UP000537204"/>
    </source>
</evidence>
<dbReference type="InterPro" id="IPR042098">
    <property type="entry name" value="TauD-like_sf"/>
</dbReference>
<dbReference type="Pfam" id="PF06155">
    <property type="entry name" value="GBBH-like_N"/>
    <property type="match status" value="1"/>
</dbReference>
<dbReference type="PANTHER" id="PTHR10696:SF55">
    <property type="entry name" value="DIOXYGENASE, PUTATIVE-RELATED"/>
    <property type="match status" value="1"/>
</dbReference>
<evidence type="ECO:0000256" key="6">
    <source>
        <dbReference type="ARBA" id="ARBA00023002"/>
    </source>
</evidence>
<dbReference type="GO" id="GO:0008336">
    <property type="term" value="F:gamma-butyrobetaine dioxygenase activity"/>
    <property type="evidence" value="ECO:0007669"/>
    <property type="project" value="UniProtKB-EC"/>
</dbReference>
<dbReference type="FunFam" id="3.60.130.10:FF:000001">
    <property type="entry name" value="Trimethyllysine dioxygenase, mitochondrial"/>
    <property type="match status" value="1"/>
</dbReference>
<evidence type="ECO:0000259" key="8">
    <source>
        <dbReference type="Pfam" id="PF02668"/>
    </source>
</evidence>
<keyword evidence="5 10" id="KW-0223">Dioxygenase</keyword>
<feature type="domain" description="TauD/TfdA-like" evidence="8">
    <location>
        <begin position="130"/>
        <end position="365"/>
    </location>
</feature>
<dbReference type="AlphaFoldDB" id="A0A7W8ZJZ0"/>
<dbReference type="InterPro" id="IPR050411">
    <property type="entry name" value="AlphaKG_dependent_hydroxylases"/>
</dbReference>
<evidence type="ECO:0000256" key="1">
    <source>
        <dbReference type="ARBA" id="ARBA00001954"/>
    </source>
</evidence>
<keyword evidence="4" id="KW-0479">Metal-binding</keyword>
<dbReference type="Proteomes" id="UP000537204">
    <property type="component" value="Unassembled WGS sequence"/>
</dbReference>
<protein>
    <submittedName>
        <fullName evidence="10">Gamma-butyrobetaine dioxygenase</fullName>
        <ecNumber evidence="10">1.14.11.1</ecNumber>
    </submittedName>
</protein>
<dbReference type="EMBL" id="JACHCE010000001">
    <property type="protein sequence ID" value="MBB5635267.1"/>
    <property type="molecule type" value="Genomic_DNA"/>
</dbReference>
<gene>
    <name evidence="10" type="ORF">HDE68_001152</name>
</gene>
<accession>A0A7W8ZJZ0</accession>
<reference evidence="10 11" key="1">
    <citation type="submission" date="2020-08" db="EMBL/GenBank/DDBJ databases">
        <title>Genomic Encyclopedia of Type Strains, Phase IV (KMG-V): Genome sequencing to study the core and pangenomes of soil and plant-associated prokaryotes.</title>
        <authorList>
            <person name="Whitman W."/>
        </authorList>
    </citation>
    <scope>NUCLEOTIDE SEQUENCE [LARGE SCALE GENOMIC DNA]</scope>
    <source>
        <strain evidence="10 11">S3M1</strain>
    </source>
</reference>
<evidence type="ECO:0000256" key="7">
    <source>
        <dbReference type="ARBA" id="ARBA00023004"/>
    </source>
</evidence>
<evidence type="ECO:0000256" key="3">
    <source>
        <dbReference type="ARBA" id="ARBA00008654"/>
    </source>
</evidence>
<proteinExistence type="inferred from homology"/>
<keyword evidence="7" id="KW-0408">Iron</keyword>
<dbReference type="SUPFAM" id="SSF51197">
    <property type="entry name" value="Clavaminate synthase-like"/>
    <property type="match status" value="1"/>
</dbReference>